<dbReference type="InterPro" id="IPR006659">
    <property type="entry name" value="Arsenate_reductase"/>
</dbReference>
<evidence type="ECO:0000256" key="2">
    <source>
        <dbReference type="ARBA" id="ARBA00023002"/>
    </source>
</evidence>
<comment type="similarity">
    <text evidence="1 3">Belongs to the ArsC family.</text>
</comment>
<accession>A0A484YZG5</accession>
<dbReference type="NCBIfam" id="TIGR00014">
    <property type="entry name" value="arsC"/>
    <property type="match status" value="1"/>
</dbReference>
<name>A0A484YZG5_9ENTR</name>
<dbReference type="Pfam" id="PF03960">
    <property type="entry name" value="ArsC"/>
    <property type="match status" value="1"/>
</dbReference>
<dbReference type="InterPro" id="IPR006660">
    <property type="entry name" value="Arsenate_reductase-like"/>
</dbReference>
<dbReference type="InterPro" id="IPR036249">
    <property type="entry name" value="Thioredoxin-like_sf"/>
</dbReference>
<dbReference type="EC" id="1.20.4.1" evidence="4"/>
<dbReference type="Proteomes" id="UP000351155">
    <property type="component" value="Unassembled WGS sequence"/>
</dbReference>
<dbReference type="Pfam" id="PF14559">
    <property type="entry name" value="TPR_19"/>
    <property type="match status" value="1"/>
</dbReference>
<evidence type="ECO:0000313" key="4">
    <source>
        <dbReference type="EMBL" id="VFS40651.1"/>
    </source>
</evidence>
<organism evidence="4 5">
    <name type="scientific">Enterobacter cancerogenus</name>
    <dbReference type="NCBI Taxonomy" id="69218"/>
    <lineage>
        <taxon>Bacteria</taxon>
        <taxon>Pseudomonadati</taxon>
        <taxon>Pseudomonadota</taxon>
        <taxon>Gammaproteobacteria</taxon>
        <taxon>Enterobacterales</taxon>
        <taxon>Enterobacteriaceae</taxon>
        <taxon>Enterobacter</taxon>
        <taxon>Enterobacter cloacae complex</taxon>
    </lineage>
</organism>
<keyword evidence="2 4" id="KW-0560">Oxidoreductase</keyword>
<protein>
    <submittedName>
        <fullName evidence="4">Arsenate reductase (Glutaredoxin)</fullName>
        <ecNumber evidence="4">1.20.4.1</ecNumber>
    </submittedName>
</protein>
<dbReference type="PANTHER" id="PTHR30041">
    <property type="entry name" value="ARSENATE REDUCTASE"/>
    <property type="match status" value="1"/>
</dbReference>
<evidence type="ECO:0000256" key="3">
    <source>
        <dbReference type="PROSITE-ProRule" id="PRU01282"/>
    </source>
</evidence>
<dbReference type="InterPro" id="IPR011990">
    <property type="entry name" value="TPR-like_helical_dom_sf"/>
</dbReference>
<proteinExistence type="inferred from homology"/>
<dbReference type="EMBL" id="CAADIW010000044">
    <property type="protein sequence ID" value="VFS40651.1"/>
    <property type="molecule type" value="Genomic_DNA"/>
</dbReference>
<dbReference type="PANTHER" id="PTHR30041:SF4">
    <property type="entry name" value="ARSENATE REDUCTASE"/>
    <property type="match status" value="1"/>
</dbReference>
<dbReference type="AlphaFoldDB" id="A0A484YZG5"/>
<dbReference type="SUPFAM" id="SSF52833">
    <property type="entry name" value="Thioredoxin-like"/>
    <property type="match status" value="1"/>
</dbReference>
<evidence type="ECO:0000256" key="1">
    <source>
        <dbReference type="ARBA" id="ARBA00007198"/>
    </source>
</evidence>
<dbReference type="GO" id="GO:0008794">
    <property type="term" value="F:arsenate reductase (glutaredoxin) activity"/>
    <property type="evidence" value="ECO:0007669"/>
    <property type="project" value="UniProtKB-EC"/>
</dbReference>
<evidence type="ECO:0000313" key="5">
    <source>
        <dbReference type="Proteomes" id="UP000351155"/>
    </source>
</evidence>
<dbReference type="CDD" id="cd03034">
    <property type="entry name" value="ArsC_ArsC"/>
    <property type="match status" value="1"/>
</dbReference>
<reference evidence="4 5" key="1">
    <citation type="submission" date="2019-03" db="EMBL/GenBank/DDBJ databases">
        <authorList>
            <consortium name="Pathogen Informatics"/>
        </authorList>
    </citation>
    <scope>NUCLEOTIDE SEQUENCE [LARGE SCALE GENOMIC DNA]</scope>
    <source>
        <strain evidence="4 5">NCTC12126</strain>
    </source>
</reference>
<sequence>MRRVKPSSHCWPPTPTTRGNLDLATDIDLGQKKATDAINRLKGAKEVGTNPVLQLNLANAYLQGGQAREAAAILNRYTFNNKDDQNGWDLLAQAEAQLATAIRSWRRAPKALRWWAVSIRPFQCSAAPVRRLSSAACSRRATMRVSISCADCSSASSRTKRCNKGECTLWTDAVKIYHNPRCSKSRDTLSLLKSNGVDPEIVLYLDTPPDAQTIRQLLRMLDMGSARELMRQKEDLYKSLGLDNTRLSEDELVQAMVDNPKLIERPIVVANGKARIGRPAGTGA</sequence>
<dbReference type="SUPFAM" id="SSF48452">
    <property type="entry name" value="TPR-like"/>
    <property type="match status" value="1"/>
</dbReference>
<dbReference type="PROSITE" id="PS51353">
    <property type="entry name" value="ARSC"/>
    <property type="match status" value="1"/>
</dbReference>
<dbReference type="Gene3D" id="3.40.30.10">
    <property type="entry name" value="Glutaredoxin"/>
    <property type="match status" value="1"/>
</dbReference>
<gene>
    <name evidence="4" type="primary">yfgD</name>
    <name evidence="4" type="ORF">NCTC12126_04108</name>
</gene>